<accession>A0ACA9QI41</accession>
<evidence type="ECO:0000313" key="1">
    <source>
        <dbReference type="EMBL" id="CAG8752327.1"/>
    </source>
</evidence>
<dbReference type="Proteomes" id="UP000789702">
    <property type="component" value="Unassembled WGS sequence"/>
</dbReference>
<proteinExistence type="predicted"/>
<reference evidence="1" key="1">
    <citation type="submission" date="2021-06" db="EMBL/GenBank/DDBJ databases">
        <authorList>
            <person name="Kallberg Y."/>
            <person name="Tangrot J."/>
            <person name="Rosling A."/>
        </authorList>
    </citation>
    <scope>NUCLEOTIDE SEQUENCE</scope>
    <source>
        <strain evidence="1">IL203A</strain>
    </source>
</reference>
<organism evidence="1 2">
    <name type="scientific">Dentiscutata heterogama</name>
    <dbReference type="NCBI Taxonomy" id="1316150"/>
    <lineage>
        <taxon>Eukaryota</taxon>
        <taxon>Fungi</taxon>
        <taxon>Fungi incertae sedis</taxon>
        <taxon>Mucoromycota</taxon>
        <taxon>Glomeromycotina</taxon>
        <taxon>Glomeromycetes</taxon>
        <taxon>Diversisporales</taxon>
        <taxon>Gigasporaceae</taxon>
        <taxon>Dentiscutata</taxon>
    </lineage>
</organism>
<name>A0ACA9QI41_9GLOM</name>
<keyword evidence="2" id="KW-1185">Reference proteome</keyword>
<evidence type="ECO:0000313" key="2">
    <source>
        <dbReference type="Proteomes" id="UP000789702"/>
    </source>
</evidence>
<protein>
    <submittedName>
        <fullName evidence="1">5005_t:CDS:1</fullName>
    </submittedName>
</protein>
<sequence>MIPKSTTKCDQTNEETELIDLDQMLSSLNSGSIKKMARSDLQQIYSRIIAQEKSFTFHQMIFLLAREIYGSSDSVGQILNSNSETLGNDFNINILDSSQNIYNYSTSANDHIMQDVRNVYERDIIENKGEQKDHNNTSNHNDTELMSMYSTLRDNVSE</sequence>
<feature type="non-terminal residue" evidence="1">
    <location>
        <position position="1"/>
    </location>
</feature>
<gene>
    <name evidence="1" type="ORF">DHETER_LOCUS14721</name>
</gene>
<feature type="non-terminal residue" evidence="1">
    <location>
        <position position="158"/>
    </location>
</feature>
<dbReference type="EMBL" id="CAJVPU010046774">
    <property type="protein sequence ID" value="CAG8752327.1"/>
    <property type="molecule type" value="Genomic_DNA"/>
</dbReference>
<comment type="caution">
    <text evidence="1">The sequence shown here is derived from an EMBL/GenBank/DDBJ whole genome shotgun (WGS) entry which is preliminary data.</text>
</comment>